<name>A0A173VY98_9FIRM</name>
<dbReference type="Pfam" id="PF09851">
    <property type="entry name" value="SHOCT"/>
    <property type="match status" value="1"/>
</dbReference>
<feature type="transmembrane region" description="Helical" evidence="1">
    <location>
        <begin position="84"/>
        <end position="108"/>
    </location>
</feature>
<organism evidence="3 4">
    <name type="scientific">Agathobacter rectalis</name>
    <dbReference type="NCBI Taxonomy" id="39491"/>
    <lineage>
        <taxon>Bacteria</taxon>
        <taxon>Bacillati</taxon>
        <taxon>Bacillota</taxon>
        <taxon>Clostridia</taxon>
        <taxon>Lachnospirales</taxon>
        <taxon>Lachnospiraceae</taxon>
        <taxon>Agathobacter</taxon>
    </lineage>
</organism>
<sequence length="223" mass="25076">MNNMSNLFVDANEKEISTLGSNYLRNFLSTGSLENGFCTVTDKRVYFRGKCYTKSGNNYKSTKEEKTVDLKDVTGTGFTFIKRFWLMILAILCTIWAVVLTFSLVASLPELNESEGWSSILLVIFVAILPTIVLWGLYWFLKVKVFEISFAGGKIAFKASSYNENEVNNFQRALRQAKDNYKEAPNTVSNSSGADELKKYKDLLDSGVISQADFDIAKKKILG</sequence>
<proteinExistence type="predicted"/>
<dbReference type="EMBL" id="CYXM01000044">
    <property type="protein sequence ID" value="CUN30918.1"/>
    <property type="molecule type" value="Genomic_DNA"/>
</dbReference>
<feature type="transmembrane region" description="Helical" evidence="1">
    <location>
        <begin position="120"/>
        <end position="141"/>
    </location>
</feature>
<accession>A0A173VY98</accession>
<dbReference type="InterPro" id="IPR018649">
    <property type="entry name" value="SHOCT"/>
</dbReference>
<keyword evidence="1" id="KW-1133">Transmembrane helix</keyword>
<evidence type="ECO:0000313" key="3">
    <source>
        <dbReference type="EMBL" id="CUN30918.1"/>
    </source>
</evidence>
<protein>
    <recommendedName>
        <fullName evidence="2">SHOCT domain-containing protein</fullName>
    </recommendedName>
</protein>
<evidence type="ECO:0000313" key="4">
    <source>
        <dbReference type="Proteomes" id="UP000095673"/>
    </source>
</evidence>
<keyword evidence="1" id="KW-0472">Membrane</keyword>
<dbReference type="AlphaFoldDB" id="A0A173VY98"/>
<keyword evidence="1" id="KW-0812">Transmembrane</keyword>
<gene>
    <name evidence="3" type="ORF">ERS852580_03601</name>
</gene>
<evidence type="ECO:0000256" key="1">
    <source>
        <dbReference type="SAM" id="Phobius"/>
    </source>
</evidence>
<dbReference type="RefSeq" id="WP_055238891.1">
    <property type="nucleotide sequence ID" value="NZ_CYXM01000044.1"/>
</dbReference>
<evidence type="ECO:0000259" key="2">
    <source>
        <dbReference type="Pfam" id="PF09851"/>
    </source>
</evidence>
<reference evidence="3 4" key="1">
    <citation type="submission" date="2015-09" db="EMBL/GenBank/DDBJ databases">
        <authorList>
            <consortium name="Pathogen Informatics"/>
        </authorList>
    </citation>
    <scope>NUCLEOTIDE SEQUENCE [LARGE SCALE GENOMIC DNA]</scope>
    <source>
        <strain evidence="3 4">2789STDY5834968</strain>
    </source>
</reference>
<dbReference type="Proteomes" id="UP000095673">
    <property type="component" value="Unassembled WGS sequence"/>
</dbReference>
<feature type="domain" description="SHOCT" evidence="2">
    <location>
        <begin position="195"/>
        <end position="222"/>
    </location>
</feature>